<dbReference type="InterPro" id="IPR006638">
    <property type="entry name" value="Elp3/MiaA/NifB-like_rSAM"/>
</dbReference>
<evidence type="ECO:0000256" key="3">
    <source>
        <dbReference type="ARBA" id="ARBA00022723"/>
    </source>
</evidence>
<dbReference type="SFLD" id="SFLDG01384">
    <property type="entry name" value="thioether_bond_formation_requi"/>
    <property type="match status" value="1"/>
</dbReference>
<dbReference type="SUPFAM" id="SSF102114">
    <property type="entry name" value="Radical SAM enzymes"/>
    <property type="match status" value="1"/>
</dbReference>
<dbReference type="PANTHER" id="PTHR43273">
    <property type="entry name" value="ANAEROBIC SULFATASE-MATURATING ENZYME HOMOLOG ASLB-RELATED"/>
    <property type="match status" value="1"/>
</dbReference>
<keyword evidence="5" id="KW-0411">Iron-sulfur</keyword>
<dbReference type="EMBL" id="LCYG01000043">
    <property type="protein sequence ID" value="KLK91866.1"/>
    <property type="molecule type" value="Genomic_DNA"/>
</dbReference>
<sequence length="492" mass="54331">MNEQRAIQAASSTGNYGQLPFRFMRLDTGQVLVTSEAGDFHVLDPSTFAAFARREPLADGNTLRGLEAKHLLYKTSPETAVRLLATKLRTRKSFLRGGPSLHIFVVTLGCDHGCHYCQVSRRLHSAGRYDMSLETAAAAVDRLFDSPSPHLTVEFQGGEPLLAFPVIRRIVELIQARNVQECRQIVFSITSTLHHLTDEILEFMRIHDFQVSTSLDGPADLHDANRPLPGGSAHELTVQGLQRARQALGDESVSALTTLTRRSLERPKEIVDQYVRLGFRSIFLRPLSPYGFANKSERRLGYAVEDYLRFYKTALSHILEINRSGYLIEEAYAKILLSSILTPFPTPYVDLRSPVGSGFGTLVYNYDGGVYASDEGRMLKEVGNDTLRLGSVTDDFQTLMRSPAMELLAASGLAETLPGCSDCAFVPYCGPDPAGSLSRHGDPVGHRAESEHCQRHMGLFRILFNHLAEGDPATLGIFEDWVHGVPSVAKAA</sequence>
<dbReference type="GO" id="GO:0051536">
    <property type="term" value="F:iron-sulfur cluster binding"/>
    <property type="evidence" value="ECO:0007669"/>
    <property type="project" value="UniProtKB-KW"/>
</dbReference>
<evidence type="ECO:0000259" key="6">
    <source>
        <dbReference type="PROSITE" id="PS51918"/>
    </source>
</evidence>
<evidence type="ECO:0000313" key="8">
    <source>
        <dbReference type="Proteomes" id="UP000035489"/>
    </source>
</evidence>
<comment type="cofactor">
    <cofactor evidence="1">
        <name>[4Fe-4S] cluster</name>
        <dbReference type="ChEBI" id="CHEBI:49883"/>
    </cofactor>
</comment>
<dbReference type="STRING" id="1225564.AA309_17290"/>
<keyword evidence="4" id="KW-0408">Iron</keyword>
<keyword evidence="2" id="KW-0949">S-adenosyl-L-methionine</keyword>
<dbReference type="CDD" id="cd01335">
    <property type="entry name" value="Radical_SAM"/>
    <property type="match status" value="1"/>
</dbReference>
<accession>A0A0H1RAL5</accession>
<dbReference type="SFLD" id="SFLDS00029">
    <property type="entry name" value="Radical_SAM"/>
    <property type="match status" value="1"/>
</dbReference>
<dbReference type="PROSITE" id="PS51918">
    <property type="entry name" value="RADICAL_SAM"/>
    <property type="match status" value="1"/>
</dbReference>
<dbReference type="SFLD" id="SFLDG01067">
    <property type="entry name" value="SPASM/twitch_domain_containing"/>
    <property type="match status" value="1"/>
</dbReference>
<dbReference type="SFLD" id="SFLDG01386">
    <property type="entry name" value="main_SPASM_domain-containing"/>
    <property type="match status" value="1"/>
</dbReference>
<dbReference type="PATRIC" id="fig|1225564.3.peg.4564"/>
<dbReference type="InterPro" id="IPR058240">
    <property type="entry name" value="rSAM_sf"/>
</dbReference>
<dbReference type="AlphaFoldDB" id="A0A0H1RAL5"/>
<dbReference type="Proteomes" id="UP000035489">
    <property type="component" value="Unassembled WGS sequence"/>
</dbReference>
<evidence type="ECO:0000313" key="7">
    <source>
        <dbReference type="EMBL" id="KLK91866.1"/>
    </source>
</evidence>
<dbReference type="Pfam" id="PF04055">
    <property type="entry name" value="Radical_SAM"/>
    <property type="match status" value="1"/>
</dbReference>
<dbReference type="PANTHER" id="PTHR43273:SF8">
    <property type="entry name" value="RADICAL SAM DOMAIN PROTEIN"/>
    <property type="match status" value="1"/>
</dbReference>
<proteinExistence type="predicted"/>
<dbReference type="OrthoDB" id="9782387at2"/>
<dbReference type="Gene3D" id="3.20.20.70">
    <property type="entry name" value="Aldolase class I"/>
    <property type="match status" value="1"/>
</dbReference>
<dbReference type="InterPro" id="IPR024023">
    <property type="entry name" value="rSAM_paired_HxsB"/>
</dbReference>
<dbReference type="GO" id="GO:0046872">
    <property type="term" value="F:metal ion binding"/>
    <property type="evidence" value="ECO:0007669"/>
    <property type="project" value="UniProtKB-KW"/>
</dbReference>
<keyword evidence="3" id="KW-0479">Metal-binding</keyword>
<protein>
    <submittedName>
        <fullName evidence="7">Radical SAM protein</fullName>
    </submittedName>
</protein>
<dbReference type="GO" id="GO:0016491">
    <property type="term" value="F:oxidoreductase activity"/>
    <property type="evidence" value="ECO:0007669"/>
    <property type="project" value="InterPro"/>
</dbReference>
<dbReference type="NCBIfam" id="TIGR03978">
    <property type="entry name" value="rSAM_paired_1"/>
    <property type="match status" value="1"/>
</dbReference>
<evidence type="ECO:0000256" key="5">
    <source>
        <dbReference type="ARBA" id="ARBA00023014"/>
    </source>
</evidence>
<comment type="caution">
    <text evidence="7">The sequence shown here is derived from an EMBL/GenBank/DDBJ whole genome shotgun (WGS) entry which is preliminary data.</text>
</comment>
<dbReference type="SMART" id="SM00729">
    <property type="entry name" value="Elp3"/>
    <property type="match status" value="1"/>
</dbReference>
<gene>
    <name evidence="7" type="ORF">AA309_17290</name>
</gene>
<dbReference type="InterPro" id="IPR013785">
    <property type="entry name" value="Aldolase_TIM"/>
</dbReference>
<dbReference type="InterPro" id="IPR023867">
    <property type="entry name" value="Sulphatase_maturase_rSAM"/>
</dbReference>
<evidence type="ECO:0000256" key="1">
    <source>
        <dbReference type="ARBA" id="ARBA00001966"/>
    </source>
</evidence>
<organism evidence="7 8">
    <name type="scientific">Microvirga vignae</name>
    <dbReference type="NCBI Taxonomy" id="1225564"/>
    <lineage>
        <taxon>Bacteria</taxon>
        <taxon>Pseudomonadati</taxon>
        <taxon>Pseudomonadota</taxon>
        <taxon>Alphaproteobacteria</taxon>
        <taxon>Hyphomicrobiales</taxon>
        <taxon>Methylobacteriaceae</taxon>
        <taxon>Microvirga</taxon>
    </lineage>
</organism>
<feature type="domain" description="Radical SAM core" evidence="6">
    <location>
        <begin position="95"/>
        <end position="324"/>
    </location>
</feature>
<name>A0A0H1RAL5_9HYPH</name>
<reference evidence="7 8" key="1">
    <citation type="submission" date="2015-05" db="EMBL/GenBank/DDBJ databases">
        <title>Draft genome sequence of Microvirga vignae strain BR3299, a novel nitrogen fixing bacteria isolated from Brazil semi-aired region.</title>
        <authorList>
            <person name="Zilli J.E."/>
            <person name="Passos S.R."/>
            <person name="Leite J."/>
            <person name="Baldani J.I."/>
            <person name="Xavier G.R."/>
            <person name="Rumjaneck N.G."/>
            <person name="Simoes-Araujo J.L."/>
        </authorList>
    </citation>
    <scope>NUCLEOTIDE SEQUENCE [LARGE SCALE GENOMIC DNA]</scope>
    <source>
        <strain evidence="7 8">BR3299</strain>
    </source>
</reference>
<dbReference type="RefSeq" id="WP_047190276.1">
    <property type="nucleotide sequence ID" value="NZ_LCYG01000043.1"/>
</dbReference>
<dbReference type="InterPro" id="IPR007197">
    <property type="entry name" value="rSAM"/>
</dbReference>
<evidence type="ECO:0000256" key="2">
    <source>
        <dbReference type="ARBA" id="ARBA00022691"/>
    </source>
</evidence>
<keyword evidence="8" id="KW-1185">Reference proteome</keyword>
<evidence type="ECO:0000256" key="4">
    <source>
        <dbReference type="ARBA" id="ARBA00023004"/>
    </source>
</evidence>